<protein>
    <recommendedName>
        <fullName evidence="4">DUF2975 domain-containing protein</fullName>
    </recommendedName>
</protein>
<sequence length="174" mass="18599">MSETRLPKIATALHALSIVALALFPALFLLALSLPALGMLDISDFTDIPRDEWPVMTWIGLFVGLIPAVFLWLAVNAMRRLFALYQKGDPLAPQAGPLIKSIGSNLFISALAAIAVVPVQSGLMSLANPVGERQISVSLNSSTLGFVLVSGLLLLIGWSMSEATRLAAENKEFI</sequence>
<comment type="caution">
    <text evidence="2">The sequence shown here is derived from an EMBL/GenBank/DDBJ whole genome shotgun (WGS) entry which is preliminary data.</text>
</comment>
<keyword evidence="1" id="KW-0812">Transmembrane</keyword>
<reference evidence="2 3" key="1">
    <citation type="submission" date="2022-01" db="EMBL/GenBank/DDBJ databases">
        <title>Octadecabacter sp. nov., isolated from a marine alga.</title>
        <authorList>
            <person name="Jin M.S."/>
            <person name="Kim H.M."/>
            <person name="Han D.M."/>
            <person name="Jung J.J."/>
            <person name="Jeon C.O."/>
        </authorList>
    </citation>
    <scope>NUCLEOTIDE SEQUENCE [LARGE SCALE GENOMIC DNA]</scope>
    <source>
        <strain evidence="2 3">G9-8</strain>
    </source>
</reference>
<dbReference type="Proteomes" id="UP001200557">
    <property type="component" value="Unassembled WGS sequence"/>
</dbReference>
<keyword evidence="3" id="KW-1185">Reference proteome</keyword>
<name>A0ABS9CWV6_9RHOB</name>
<evidence type="ECO:0000256" key="1">
    <source>
        <dbReference type="SAM" id="Phobius"/>
    </source>
</evidence>
<feature type="transmembrane region" description="Helical" evidence="1">
    <location>
        <begin position="12"/>
        <end position="35"/>
    </location>
</feature>
<evidence type="ECO:0008006" key="4">
    <source>
        <dbReference type="Google" id="ProtNLM"/>
    </source>
</evidence>
<feature type="transmembrane region" description="Helical" evidence="1">
    <location>
        <begin position="98"/>
        <end position="119"/>
    </location>
</feature>
<keyword evidence="1" id="KW-1133">Transmembrane helix</keyword>
<feature type="transmembrane region" description="Helical" evidence="1">
    <location>
        <begin position="139"/>
        <end position="158"/>
    </location>
</feature>
<gene>
    <name evidence="2" type="ORF">L0664_11460</name>
</gene>
<proteinExistence type="predicted"/>
<dbReference type="EMBL" id="JAKGAQ010000002">
    <property type="protein sequence ID" value="MCF2871684.1"/>
    <property type="molecule type" value="Genomic_DNA"/>
</dbReference>
<evidence type="ECO:0000313" key="2">
    <source>
        <dbReference type="EMBL" id="MCF2871684.1"/>
    </source>
</evidence>
<dbReference type="RefSeq" id="WP_235225987.1">
    <property type="nucleotide sequence ID" value="NZ_JAKGAQ010000002.1"/>
</dbReference>
<organism evidence="2 3">
    <name type="scientific">Octadecabacter dasysiphoniae</name>
    <dbReference type="NCBI Taxonomy" id="2909341"/>
    <lineage>
        <taxon>Bacteria</taxon>
        <taxon>Pseudomonadati</taxon>
        <taxon>Pseudomonadota</taxon>
        <taxon>Alphaproteobacteria</taxon>
        <taxon>Rhodobacterales</taxon>
        <taxon>Roseobacteraceae</taxon>
        <taxon>Octadecabacter</taxon>
    </lineage>
</organism>
<feature type="transmembrane region" description="Helical" evidence="1">
    <location>
        <begin position="55"/>
        <end position="77"/>
    </location>
</feature>
<accession>A0ABS9CWV6</accession>
<evidence type="ECO:0000313" key="3">
    <source>
        <dbReference type="Proteomes" id="UP001200557"/>
    </source>
</evidence>
<keyword evidence="1" id="KW-0472">Membrane</keyword>